<sequence length="72" mass="7533">MGKGKGTAAPRPSSSHTAPAAPQGDSPSVWDPLLNPMEFIDKAVNIMGDISSLASVSTEELQRRYLGHGLKG</sequence>
<dbReference type="AlphaFoldDB" id="A0A392T7J4"/>
<evidence type="ECO:0000313" key="2">
    <source>
        <dbReference type="EMBL" id="MCI56484.1"/>
    </source>
</evidence>
<evidence type="ECO:0000313" key="3">
    <source>
        <dbReference type="Proteomes" id="UP000265520"/>
    </source>
</evidence>
<reference evidence="2 3" key="1">
    <citation type="journal article" date="2018" name="Front. Plant Sci.">
        <title>Red Clover (Trifolium pratense) and Zigzag Clover (T. medium) - A Picture of Genomic Similarities and Differences.</title>
        <authorList>
            <person name="Dluhosova J."/>
            <person name="Istvanek J."/>
            <person name="Nedelnik J."/>
            <person name="Repkova J."/>
        </authorList>
    </citation>
    <scope>NUCLEOTIDE SEQUENCE [LARGE SCALE GENOMIC DNA]</scope>
    <source>
        <strain evidence="3">cv. 10/8</strain>
        <tissue evidence="2">Leaf</tissue>
    </source>
</reference>
<protein>
    <submittedName>
        <fullName evidence="2">Uncharacterized protein</fullName>
    </submittedName>
</protein>
<evidence type="ECO:0000256" key="1">
    <source>
        <dbReference type="SAM" id="MobiDB-lite"/>
    </source>
</evidence>
<feature type="non-terminal residue" evidence="2">
    <location>
        <position position="72"/>
    </location>
</feature>
<proteinExistence type="predicted"/>
<organism evidence="2 3">
    <name type="scientific">Trifolium medium</name>
    <dbReference type="NCBI Taxonomy" id="97028"/>
    <lineage>
        <taxon>Eukaryota</taxon>
        <taxon>Viridiplantae</taxon>
        <taxon>Streptophyta</taxon>
        <taxon>Embryophyta</taxon>
        <taxon>Tracheophyta</taxon>
        <taxon>Spermatophyta</taxon>
        <taxon>Magnoliopsida</taxon>
        <taxon>eudicotyledons</taxon>
        <taxon>Gunneridae</taxon>
        <taxon>Pentapetalae</taxon>
        <taxon>rosids</taxon>
        <taxon>fabids</taxon>
        <taxon>Fabales</taxon>
        <taxon>Fabaceae</taxon>
        <taxon>Papilionoideae</taxon>
        <taxon>50 kb inversion clade</taxon>
        <taxon>NPAAA clade</taxon>
        <taxon>Hologalegina</taxon>
        <taxon>IRL clade</taxon>
        <taxon>Trifolieae</taxon>
        <taxon>Trifolium</taxon>
    </lineage>
</organism>
<name>A0A392T7J4_9FABA</name>
<keyword evidence="3" id="KW-1185">Reference proteome</keyword>
<accession>A0A392T7J4</accession>
<dbReference type="EMBL" id="LXQA010513019">
    <property type="protein sequence ID" value="MCI56484.1"/>
    <property type="molecule type" value="Genomic_DNA"/>
</dbReference>
<feature type="region of interest" description="Disordered" evidence="1">
    <location>
        <begin position="1"/>
        <end position="32"/>
    </location>
</feature>
<dbReference type="Proteomes" id="UP000265520">
    <property type="component" value="Unassembled WGS sequence"/>
</dbReference>
<comment type="caution">
    <text evidence="2">The sequence shown here is derived from an EMBL/GenBank/DDBJ whole genome shotgun (WGS) entry which is preliminary data.</text>
</comment>